<evidence type="ECO:0000313" key="4">
    <source>
        <dbReference type="Proteomes" id="UP001501183"/>
    </source>
</evidence>
<evidence type="ECO:0000313" key="3">
    <source>
        <dbReference type="EMBL" id="GAA4485650.1"/>
    </source>
</evidence>
<proteinExistence type="predicted"/>
<keyword evidence="4" id="KW-1185">Reference proteome</keyword>
<dbReference type="EMBL" id="BAABFB010000063">
    <property type="protein sequence ID" value="GAA4485650.1"/>
    <property type="molecule type" value="Genomic_DNA"/>
</dbReference>
<name>A0ABP8PG39_9NOCA</name>
<reference evidence="4" key="1">
    <citation type="journal article" date="2019" name="Int. J. Syst. Evol. Microbiol.">
        <title>The Global Catalogue of Microorganisms (GCM) 10K type strain sequencing project: providing services to taxonomists for standard genome sequencing and annotation.</title>
        <authorList>
            <consortium name="The Broad Institute Genomics Platform"/>
            <consortium name="The Broad Institute Genome Sequencing Center for Infectious Disease"/>
            <person name="Wu L."/>
            <person name="Ma J."/>
        </authorList>
    </citation>
    <scope>NUCLEOTIDE SEQUENCE [LARGE SCALE GENOMIC DNA]</scope>
    <source>
        <strain evidence="4">JCM 32206</strain>
    </source>
</reference>
<evidence type="ECO:0000259" key="2">
    <source>
        <dbReference type="Pfam" id="PF19694"/>
    </source>
</evidence>
<feature type="region of interest" description="Disordered" evidence="1">
    <location>
        <begin position="116"/>
        <end position="135"/>
    </location>
</feature>
<dbReference type="Proteomes" id="UP001501183">
    <property type="component" value="Unassembled WGS sequence"/>
</dbReference>
<sequence length="179" mass="19400">MPAERGLAPDVTSGSSVPVMTGQHSKALTFDETRALAATLAGVAVVTASAETGAPEAAWGDVFVFDAGTDDRRFPFATIVTRDQPGFDTASDLDRPGVFRLNVHVGRDRFRDLIGYGPAEHAPHQGDHDYREPDRLLPHPVYAAQSWVSIVNPGPRCTELARDLLAGALDRERRRRGGR</sequence>
<protein>
    <recommendedName>
        <fullName evidence="2">DUF6194 domain-containing protein</fullName>
    </recommendedName>
</protein>
<evidence type="ECO:0000256" key="1">
    <source>
        <dbReference type="SAM" id="MobiDB-lite"/>
    </source>
</evidence>
<feature type="compositionally biased region" description="Basic and acidic residues" evidence="1">
    <location>
        <begin position="121"/>
        <end position="135"/>
    </location>
</feature>
<organism evidence="3 4">
    <name type="scientific">Rhodococcus olei</name>
    <dbReference type="NCBI Taxonomy" id="2161675"/>
    <lineage>
        <taxon>Bacteria</taxon>
        <taxon>Bacillati</taxon>
        <taxon>Actinomycetota</taxon>
        <taxon>Actinomycetes</taxon>
        <taxon>Mycobacteriales</taxon>
        <taxon>Nocardiaceae</taxon>
        <taxon>Rhodococcus</taxon>
    </lineage>
</organism>
<comment type="caution">
    <text evidence="3">The sequence shown here is derived from an EMBL/GenBank/DDBJ whole genome shotgun (WGS) entry which is preliminary data.</text>
</comment>
<dbReference type="Pfam" id="PF19694">
    <property type="entry name" value="DUF6194"/>
    <property type="match status" value="1"/>
</dbReference>
<feature type="domain" description="DUF6194" evidence="2">
    <location>
        <begin position="33"/>
        <end position="176"/>
    </location>
</feature>
<gene>
    <name evidence="3" type="ORF">GCM10023094_40780</name>
</gene>
<dbReference type="InterPro" id="IPR045676">
    <property type="entry name" value="DUF6194"/>
</dbReference>
<accession>A0ABP8PG39</accession>